<protein>
    <submittedName>
        <fullName evidence="1">Uncharacterized protein</fullName>
    </submittedName>
</protein>
<name>A0A2T3AKW4_9PEZI</name>
<dbReference type="Proteomes" id="UP000241462">
    <property type="component" value="Unassembled WGS sequence"/>
</dbReference>
<organism evidence="1 2">
    <name type="scientific">Coniella lustricola</name>
    <dbReference type="NCBI Taxonomy" id="2025994"/>
    <lineage>
        <taxon>Eukaryota</taxon>
        <taxon>Fungi</taxon>
        <taxon>Dikarya</taxon>
        <taxon>Ascomycota</taxon>
        <taxon>Pezizomycotina</taxon>
        <taxon>Sordariomycetes</taxon>
        <taxon>Sordariomycetidae</taxon>
        <taxon>Diaporthales</taxon>
        <taxon>Schizoparmaceae</taxon>
        <taxon>Coniella</taxon>
    </lineage>
</organism>
<evidence type="ECO:0000313" key="1">
    <source>
        <dbReference type="EMBL" id="PSS02300.1"/>
    </source>
</evidence>
<gene>
    <name evidence="1" type="ORF">BD289DRAFT_256955</name>
</gene>
<reference evidence="1 2" key="1">
    <citation type="journal article" date="2018" name="Mycol. Prog.">
        <title>Coniella lustricola, a new species from submerged detritus.</title>
        <authorList>
            <person name="Raudabaugh D.B."/>
            <person name="Iturriaga T."/>
            <person name="Carver A."/>
            <person name="Mondo S."/>
            <person name="Pangilinan J."/>
            <person name="Lipzen A."/>
            <person name="He G."/>
            <person name="Amirebrahimi M."/>
            <person name="Grigoriev I.V."/>
            <person name="Miller A.N."/>
        </authorList>
    </citation>
    <scope>NUCLEOTIDE SEQUENCE [LARGE SCALE GENOMIC DNA]</scope>
    <source>
        <strain evidence="1 2">B22-T-1</strain>
    </source>
</reference>
<evidence type="ECO:0000313" key="2">
    <source>
        <dbReference type="Proteomes" id="UP000241462"/>
    </source>
</evidence>
<dbReference type="InParanoid" id="A0A2T3AKW4"/>
<keyword evidence="2" id="KW-1185">Reference proteome</keyword>
<dbReference type="AlphaFoldDB" id="A0A2T3AKW4"/>
<sequence>MVGYRPGTWWLCRRGVGHQRTVSRSHGSGHNNSSLQHRIQLFGHEGISARCDTASVLAVIQQYLSAHQSSQIIQLQECRILRCIDDWCKSQYCVHRADRISSMQPNTIRSDEKQSTAGGRHDSVAACAFDRLHPRANVLALIHRPPFKTQRRRGALTQHWAHGVCRSVSLYCFNVPACRPALLWPYI</sequence>
<accession>A0A2T3AKW4</accession>
<dbReference type="EMBL" id="KZ678378">
    <property type="protein sequence ID" value="PSS02300.1"/>
    <property type="molecule type" value="Genomic_DNA"/>
</dbReference>
<proteinExistence type="predicted"/>